<name>A0ABS4Z583_9ACTN</name>
<dbReference type="InterPro" id="IPR025357">
    <property type="entry name" value="DUF4261"/>
</dbReference>
<accession>A0ABS4Z583</accession>
<gene>
    <name evidence="2" type="ORF">JOF54_001134</name>
</gene>
<dbReference type="RefSeq" id="WP_210053779.1">
    <property type="nucleotide sequence ID" value="NZ_BAAAMH010000012.1"/>
</dbReference>
<comment type="caution">
    <text evidence="2">The sequence shown here is derived from an EMBL/GenBank/DDBJ whole genome shotgun (WGS) entry which is preliminary data.</text>
</comment>
<reference evidence="2 3" key="1">
    <citation type="submission" date="2021-03" db="EMBL/GenBank/DDBJ databases">
        <title>Sequencing the genomes of 1000 actinobacteria strains.</title>
        <authorList>
            <person name="Klenk H.-P."/>
        </authorList>
    </citation>
    <scope>NUCLEOTIDE SEQUENCE [LARGE SCALE GENOMIC DNA]</scope>
    <source>
        <strain evidence="2 3">DSM 12936</strain>
    </source>
</reference>
<keyword evidence="3" id="KW-1185">Reference proteome</keyword>
<evidence type="ECO:0000259" key="1">
    <source>
        <dbReference type="Pfam" id="PF14080"/>
    </source>
</evidence>
<sequence>MTNPPSTGAGAPTGPGLVAELWYPEAPDLADPGLLEALRAVRPGAEVQDGSLSVPHPLDDPDLPPLVTVVVPGSPLGEDGKTLPDVSQTWDWAGAEAALAPCRASVLVTEVLAAGRSAAERVTSLGEVVAVLVARTSPRALHWARSQRVSDPATFGAGDVDGVINVRMFSDAHDEGALAMDSLGLHVFDLPDVQCHFRDREPGEIAELLFATAIYLFDTGDVIEDGNTISGTDGEGRYVCRREASLLDPARLVLDVDLGEPWAAGRRDRTS</sequence>
<dbReference type="Pfam" id="PF14080">
    <property type="entry name" value="DUF4261"/>
    <property type="match status" value="1"/>
</dbReference>
<evidence type="ECO:0000313" key="3">
    <source>
        <dbReference type="Proteomes" id="UP000758168"/>
    </source>
</evidence>
<dbReference type="EMBL" id="JAGIOB010000001">
    <property type="protein sequence ID" value="MBP2416212.1"/>
    <property type="molecule type" value="Genomic_DNA"/>
</dbReference>
<protein>
    <recommendedName>
        <fullName evidence="1">DUF4261 domain-containing protein</fullName>
    </recommendedName>
</protein>
<organism evidence="2 3">
    <name type="scientific">Microlunatus capsulatus</name>
    <dbReference type="NCBI Taxonomy" id="99117"/>
    <lineage>
        <taxon>Bacteria</taxon>
        <taxon>Bacillati</taxon>
        <taxon>Actinomycetota</taxon>
        <taxon>Actinomycetes</taxon>
        <taxon>Propionibacteriales</taxon>
        <taxon>Propionibacteriaceae</taxon>
        <taxon>Microlunatus</taxon>
    </lineage>
</organism>
<feature type="domain" description="DUF4261" evidence="1">
    <location>
        <begin position="181"/>
        <end position="256"/>
    </location>
</feature>
<proteinExistence type="predicted"/>
<dbReference type="Proteomes" id="UP000758168">
    <property type="component" value="Unassembled WGS sequence"/>
</dbReference>
<evidence type="ECO:0000313" key="2">
    <source>
        <dbReference type="EMBL" id="MBP2416212.1"/>
    </source>
</evidence>